<dbReference type="RefSeq" id="WP_046525259.1">
    <property type="nucleotide sequence ID" value="NZ_LAYY01000027.1"/>
</dbReference>
<dbReference type="Proteomes" id="UP000034166">
    <property type="component" value="Unassembled WGS sequence"/>
</dbReference>
<dbReference type="PATRIC" id="fig|1408103.3.peg.4105"/>
<dbReference type="Pfam" id="PF06754">
    <property type="entry name" value="PhnG"/>
    <property type="match status" value="1"/>
</dbReference>
<accession>A0A0M2SPW1</accession>
<dbReference type="AlphaFoldDB" id="A0A0M2SPW1"/>
<gene>
    <name evidence="1" type="ORF">WQ57_18540</name>
</gene>
<proteinExistence type="predicted"/>
<keyword evidence="1" id="KW-0456">Lyase</keyword>
<protein>
    <submittedName>
        <fullName evidence="1">Phosphonate C-P lyase</fullName>
    </submittedName>
</protein>
<dbReference type="GO" id="GO:0019634">
    <property type="term" value="P:organic phosphonate metabolic process"/>
    <property type="evidence" value="ECO:0007669"/>
    <property type="project" value="InterPro"/>
</dbReference>
<dbReference type="GO" id="GO:0016829">
    <property type="term" value="F:lyase activity"/>
    <property type="evidence" value="ECO:0007669"/>
    <property type="project" value="UniProtKB-KW"/>
</dbReference>
<organism evidence="1 2">
    <name type="scientific">Mesobacillus campisalis</name>
    <dbReference type="NCBI Taxonomy" id="1408103"/>
    <lineage>
        <taxon>Bacteria</taxon>
        <taxon>Bacillati</taxon>
        <taxon>Bacillota</taxon>
        <taxon>Bacilli</taxon>
        <taxon>Bacillales</taxon>
        <taxon>Bacillaceae</taxon>
        <taxon>Mesobacillus</taxon>
    </lineage>
</organism>
<dbReference type="InterPro" id="IPR009609">
    <property type="entry name" value="Phosphonate_metab_PhnG"/>
</dbReference>
<dbReference type="NCBIfam" id="TIGR03293">
    <property type="entry name" value="PhnG_redo"/>
    <property type="match status" value="1"/>
</dbReference>
<dbReference type="EMBL" id="LAYY01000027">
    <property type="protein sequence ID" value="KKK36574.1"/>
    <property type="molecule type" value="Genomic_DNA"/>
</dbReference>
<evidence type="ECO:0000313" key="1">
    <source>
        <dbReference type="EMBL" id="KKK36574.1"/>
    </source>
</evidence>
<dbReference type="OrthoDB" id="3182891at2"/>
<keyword evidence="2" id="KW-1185">Reference proteome</keyword>
<reference evidence="1 2" key="1">
    <citation type="submission" date="2015-04" db="EMBL/GenBank/DDBJ databases">
        <title>Taxonomic description and genome sequence of Bacillus campisalis sp. nov., a novel member of the genus Bacillus isolated from solar saltern.</title>
        <authorList>
            <person name="Mathan Kumar R."/>
            <person name="Kaur G."/>
            <person name="Kumar A."/>
            <person name="Singh N.K."/>
            <person name="Kaur N."/>
            <person name="Kumar N."/>
            <person name="Mayilraj S."/>
        </authorList>
    </citation>
    <scope>NUCLEOTIDE SEQUENCE [LARGE SCALE GENOMIC DNA]</scope>
    <source>
        <strain evidence="1 2">SA2-6</strain>
    </source>
</reference>
<dbReference type="GO" id="GO:0015716">
    <property type="term" value="P:organic phosphonate transport"/>
    <property type="evidence" value="ECO:0007669"/>
    <property type="project" value="InterPro"/>
</dbReference>
<name>A0A0M2SPW1_9BACI</name>
<evidence type="ECO:0000313" key="2">
    <source>
        <dbReference type="Proteomes" id="UP000034166"/>
    </source>
</evidence>
<comment type="caution">
    <text evidence="1">The sequence shown here is derived from an EMBL/GenBank/DDBJ whole genome shotgun (WGS) entry which is preliminary data.</text>
</comment>
<sequence>MKRRRRTEILIHGSQKLSSQLAENIRQNYRIEVIQSPENGLVMIKMRETSQKSLFYPGEVFVTECKVQIGETIGIGIVAGDHPELAENLAVIDAAFEAELPETGSWAGLLEQEEQNIRQQRDGARQAILKTKVDFESMDVQ</sequence>